<feature type="non-terminal residue" evidence="1">
    <location>
        <position position="230"/>
    </location>
</feature>
<proteinExistence type="predicted"/>
<evidence type="ECO:0000313" key="2">
    <source>
        <dbReference type="Proteomes" id="UP001432322"/>
    </source>
</evidence>
<reference evidence="1" key="1">
    <citation type="submission" date="2023-10" db="EMBL/GenBank/DDBJ databases">
        <title>Genome assembly of Pristionchus species.</title>
        <authorList>
            <person name="Yoshida K."/>
            <person name="Sommer R.J."/>
        </authorList>
    </citation>
    <scope>NUCLEOTIDE SEQUENCE</scope>
    <source>
        <strain evidence="1">RS5133</strain>
    </source>
</reference>
<name>A0AAV5VWN7_9BILA</name>
<protein>
    <submittedName>
        <fullName evidence="1">Uncharacterized protein</fullName>
    </submittedName>
</protein>
<sequence>MSSHPWENHLNVRGRFKITSNFDAPFCDPPPRRFNKKENIKGPNPSKALSRRECISLADVVEFRRRHKTSYVSIKRNKTPGSDDDFEIVDAVSEEMDGFTDQVSMIKLALEELSIAKSASTTGGVRPVLYRYLDVRKQKGAYTILEAVHFEVFMPDRKDLRFVAVPTQYLPKETVEGHFFAVFDLTSLLKPLKPIKMQDDYPIVWEVKRTERVAAVVENPFTDLVYIANI</sequence>
<comment type="caution">
    <text evidence="1">The sequence shown here is derived from an EMBL/GenBank/DDBJ whole genome shotgun (WGS) entry which is preliminary data.</text>
</comment>
<dbReference type="Proteomes" id="UP001432322">
    <property type="component" value="Unassembled WGS sequence"/>
</dbReference>
<keyword evidence="2" id="KW-1185">Reference proteome</keyword>
<dbReference type="EMBL" id="BTSY01000004">
    <property type="protein sequence ID" value="GMT22941.1"/>
    <property type="molecule type" value="Genomic_DNA"/>
</dbReference>
<accession>A0AAV5VWN7</accession>
<gene>
    <name evidence="1" type="ORF">PFISCL1PPCAC_14238</name>
</gene>
<dbReference type="AlphaFoldDB" id="A0AAV5VWN7"/>
<evidence type="ECO:0000313" key="1">
    <source>
        <dbReference type="EMBL" id="GMT22941.1"/>
    </source>
</evidence>
<organism evidence="1 2">
    <name type="scientific">Pristionchus fissidentatus</name>
    <dbReference type="NCBI Taxonomy" id="1538716"/>
    <lineage>
        <taxon>Eukaryota</taxon>
        <taxon>Metazoa</taxon>
        <taxon>Ecdysozoa</taxon>
        <taxon>Nematoda</taxon>
        <taxon>Chromadorea</taxon>
        <taxon>Rhabditida</taxon>
        <taxon>Rhabditina</taxon>
        <taxon>Diplogasteromorpha</taxon>
        <taxon>Diplogasteroidea</taxon>
        <taxon>Neodiplogasteridae</taxon>
        <taxon>Pristionchus</taxon>
    </lineage>
</organism>